<feature type="transmembrane region" description="Helical" evidence="7">
    <location>
        <begin position="283"/>
        <end position="303"/>
    </location>
</feature>
<evidence type="ECO:0000259" key="8">
    <source>
        <dbReference type="Pfam" id="PF00361"/>
    </source>
</evidence>
<dbReference type="Proteomes" id="UP001596388">
    <property type="component" value="Unassembled WGS sequence"/>
</dbReference>
<feature type="transmembrane region" description="Helical" evidence="7">
    <location>
        <begin position="79"/>
        <end position="97"/>
    </location>
</feature>
<dbReference type="InterPro" id="IPR001750">
    <property type="entry name" value="ND/Mrp_TM"/>
</dbReference>
<feature type="transmembrane region" description="Helical" evidence="7">
    <location>
        <begin position="559"/>
        <end position="579"/>
    </location>
</feature>
<gene>
    <name evidence="9" type="ORF">ACFQKD_00770</name>
</gene>
<feature type="transmembrane region" description="Helical" evidence="7">
    <location>
        <begin position="159"/>
        <end position="180"/>
    </location>
</feature>
<evidence type="ECO:0000256" key="1">
    <source>
        <dbReference type="ARBA" id="ARBA00004651"/>
    </source>
</evidence>
<feature type="transmembrane region" description="Helical" evidence="7">
    <location>
        <begin position="109"/>
        <end position="125"/>
    </location>
</feature>
<comment type="caution">
    <text evidence="9">The sequence shown here is derived from an EMBL/GenBank/DDBJ whole genome shotgun (WGS) entry which is preliminary data.</text>
</comment>
<dbReference type="AlphaFoldDB" id="A0ABD5WW77"/>
<evidence type="ECO:0000256" key="7">
    <source>
        <dbReference type="SAM" id="Phobius"/>
    </source>
</evidence>
<feature type="domain" description="NADH:quinone oxidoreductase/Mrp antiporter transmembrane" evidence="8">
    <location>
        <begin position="124"/>
        <end position="382"/>
    </location>
</feature>
<keyword evidence="10" id="KW-1185">Reference proteome</keyword>
<keyword evidence="4 7" id="KW-1133">Transmembrane helix</keyword>
<accession>A0ABD5WW77</accession>
<dbReference type="RefSeq" id="WP_390218496.1">
    <property type="nucleotide sequence ID" value="NZ_JBHTAG010000001.1"/>
</dbReference>
<sequence>MTAVSGLGVDAALFTIVPLWTAYLLAAIAVAVGPRRVGAAAAVVLTALTVPWALLAPSGTAFAVAPFGFAQVLVQVDGLTAPIAALFGFVAAGNVLYGYATGADGRQQAYALCYMGAGVAAVLAGDWLTLLVAWELLAVASTVLVWHHGGDAVRPAFRYAVYHLIGGAFLVAGVVLHYVAAGTFVYDGGFTGGLPTALALVGVGVNLGIIGLHAWLPETYPVPHVAASVVLAGFTTKVAVYALARVAPDGTVVVAWLGAVMVLYGVTQAVLQTDMRRLLSYHIISQVGYMVVAVAIGTSAGFVGGFAHLTAHVLYKGLLFMVAGAIIVRTGEASLKRLGGLWRRMPVTFATFIVASFAIAGVPGFSGFVSKGLIAKAVEKAGVGVVGAGAGGVDLLWWALVLGSVGTALSFAKFGYYAFVRPAPAHLNVAPAPPSLRVVLVALAVPSVVFGVAPGLLLGAFPGDTGGFAPYATSELTKGFGATLAGVVVFALVRGPLGRLPALDVDRLYNTAGAALASGASTGFARVGDAASAAGHALSARLGPLVASDSAAEPSPHTALWTLTAVTGAVLLLAALAALTV</sequence>
<dbReference type="InterPro" id="IPR003918">
    <property type="entry name" value="NADH_UbQ_OxRdtase"/>
</dbReference>
<feature type="transmembrane region" description="Helical" evidence="7">
    <location>
        <begin position="39"/>
        <end position="67"/>
    </location>
</feature>
<reference evidence="9 10" key="1">
    <citation type="journal article" date="2019" name="Int. J. Syst. Evol. Microbiol.">
        <title>The Global Catalogue of Microorganisms (GCM) 10K type strain sequencing project: providing services to taxonomists for standard genome sequencing and annotation.</title>
        <authorList>
            <consortium name="The Broad Institute Genomics Platform"/>
            <consortium name="The Broad Institute Genome Sequencing Center for Infectious Disease"/>
            <person name="Wu L."/>
            <person name="Ma J."/>
        </authorList>
    </citation>
    <scope>NUCLEOTIDE SEQUENCE [LARGE SCALE GENOMIC DNA]</scope>
    <source>
        <strain evidence="9 10">DT55</strain>
    </source>
</reference>
<dbReference type="PRINTS" id="PR01437">
    <property type="entry name" value="NUOXDRDTASE4"/>
</dbReference>
<dbReference type="PANTHER" id="PTHR42682:SF4">
    <property type="entry name" value="NADH-UBIQUINONE_PLASTOQUINONE"/>
    <property type="match status" value="1"/>
</dbReference>
<feature type="transmembrane region" description="Helical" evidence="7">
    <location>
        <begin position="309"/>
        <end position="328"/>
    </location>
</feature>
<keyword evidence="3 7" id="KW-0812">Transmembrane</keyword>
<comment type="subcellular location">
    <subcellularLocation>
        <location evidence="1">Cell membrane</location>
        <topology evidence="1">Multi-pass membrane protein</topology>
    </subcellularLocation>
</comment>
<evidence type="ECO:0000256" key="2">
    <source>
        <dbReference type="ARBA" id="ARBA00022475"/>
    </source>
</evidence>
<name>A0ABD5WW77_9EURY</name>
<keyword evidence="5" id="KW-0560">Oxidoreductase</keyword>
<dbReference type="EMBL" id="JBHTAG010000001">
    <property type="protein sequence ID" value="MFC7095824.1"/>
    <property type="molecule type" value="Genomic_DNA"/>
</dbReference>
<evidence type="ECO:0000313" key="9">
    <source>
        <dbReference type="EMBL" id="MFC7095824.1"/>
    </source>
</evidence>
<keyword evidence="2" id="KW-1003">Cell membrane</keyword>
<feature type="transmembrane region" description="Helical" evidence="7">
    <location>
        <begin position="250"/>
        <end position="271"/>
    </location>
</feature>
<feature type="transmembrane region" description="Helical" evidence="7">
    <location>
        <begin position="12"/>
        <end position="32"/>
    </location>
</feature>
<dbReference type="Pfam" id="PF00361">
    <property type="entry name" value="Proton_antipo_M"/>
    <property type="match status" value="1"/>
</dbReference>
<proteinExistence type="predicted"/>
<evidence type="ECO:0000256" key="5">
    <source>
        <dbReference type="ARBA" id="ARBA00023002"/>
    </source>
</evidence>
<dbReference type="PANTHER" id="PTHR42682">
    <property type="entry name" value="HYDROGENASE-4 COMPONENT F"/>
    <property type="match status" value="1"/>
</dbReference>
<evidence type="ECO:0000256" key="4">
    <source>
        <dbReference type="ARBA" id="ARBA00022989"/>
    </source>
</evidence>
<protein>
    <submittedName>
        <fullName evidence="9">Proton-conducting transporter membrane subunit</fullName>
    </submittedName>
</protein>
<dbReference type="GO" id="GO:0016491">
    <property type="term" value="F:oxidoreductase activity"/>
    <property type="evidence" value="ECO:0007669"/>
    <property type="project" value="UniProtKB-KW"/>
</dbReference>
<dbReference type="InterPro" id="IPR052175">
    <property type="entry name" value="ComplexI-like_HydComp"/>
</dbReference>
<evidence type="ECO:0000256" key="3">
    <source>
        <dbReference type="ARBA" id="ARBA00022692"/>
    </source>
</evidence>
<feature type="transmembrane region" description="Helical" evidence="7">
    <location>
        <begin position="395"/>
        <end position="417"/>
    </location>
</feature>
<evidence type="ECO:0000313" key="10">
    <source>
        <dbReference type="Proteomes" id="UP001596388"/>
    </source>
</evidence>
<dbReference type="GO" id="GO:0005886">
    <property type="term" value="C:plasma membrane"/>
    <property type="evidence" value="ECO:0007669"/>
    <property type="project" value="UniProtKB-SubCell"/>
</dbReference>
<evidence type="ECO:0000256" key="6">
    <source>
        <dbReference type="ARBA" id="ARBA00023136"/>
    </source>
</evidence>
<keyword evidence="6 7" id="KW-0472">Membrane</keyword>
<feature type="transmembrane region" description="Helical" evidence="7">
    <location>
        <begin position="349"/>
        <end position="375"/>
    </location>
</feature>
<organism evidence="9 10">
    <name type="scientific">Halobaculum marinum</name>
    <dbReference type="NCBI Taxonomy" id="3031996"/>
    <lineage>
        <taxon>Archaea</taxon>
        <taxon>Methanobacteriati</taxon>
        <taxon>Methanobacteriota</taxon>
        <taxon>Stenosarchaea group</taxon>
        <taxon>Halobacteria</taxon>
        <taxon>Halobacteriales</taxon>
        <taxon>Haloferacaceae</taxon>
        <taxon>Halobaculum</taxon>
    </lineage>
</organism>
<feature type="transmembrane region" description="Helical" evidence="7">
    <location>
        <begin position="192"/>
        <end position="216"/>
    </location>
</feature>
<feature type="transmembrane region" description="Helical" evidence="7">
    <location>
        <begin position="438"/>
        <end position="459"/>
    </location>
</feature>